<dbReference type="InterPro" id="IPR053793">
    <property type="entry name" value="PB1-like"/>
</dbReference>
<feature type="domain" description="PB1" evidence="12">
    <location>
        <begin position="212"/>
        <end position="322"/>
    </location>
</feature>
<evidence type="ECO:0000256" key="4">
    <source>
        <dbReference type="ARBA" id="ARBA00011726"/>
    </source>
</evidence>
<gene>
    <name evidence="13" type="ORF">URODEC1_LOCUS40935</name>
</gene>
<evidence type="ECO:0000256" key="3">
    <source>
        <dbReference type="ARBA" id="ARBA00006728"/>
    </source>
</evidence>
<evidence type="ECO:0000256" key="7">
    <source>
        <dbReference type="ARBA" id="ARBA00023163"/>
    </source>
</evidence>
<evidence type="ECO:0000256" key="10">
    <source>
        <dbReference type="RuleBase" id="RU004549"/>
    </source>
</evidence>
<dbReference type="EMBL" id="OZ075128">
    <property type="protein sequence ID" value="CAL4954639.1"/>
    <property type="molecule type" value="Genomic_DNA"/>
</dbReference>
<comment type="subcellular location">
    <subcellularLocation>
        <location evidence="2 10">Nucleus</location>
    </subcellularLocation>
</comment>
<keyword evidence="8 10" id="KW-0539">Nucleus</keyword>
<dbReference type="FunFam" id="3.10.20.90:FF:000225">
    <property type="entry name" value="Auxin-responsive protein"/>
    <property type="match status" value="1"/>
</dbReference>
<reference evidence="13" key="1">
    <citation type="submission" date="2024-10" db="EMBL/GenBank/DDBJ databases">
        <authorList>
            <person name="Ryan C."/>
        </authorList>
    </citation>
    <scope>NUCLEOTIDE SEQUENCE [LARGE SCALE GENOMIC DNA]</scope>
</reference>
<dbReference type="GO" id="GO:0009734">
    <property type="term" value="P:auxin-activated signaling pathway"/>
    <property type="evidence" value="ECO:0007669"/>
    <property type="project" value="UniProtKB-UniRule"/>
</dbReference>
<evidence type="ECO:0000259" key="12">
    <source>
        <dbReference type="PROSITE" id="PS51745"/>
    </source>
</evidence>
<evidence type="ECO:0000313" key="14">
    <source>
        <dbReference type="Proteomes" id="UP001497457"/>
    </source>
</evidence>
<dbReference type="Gene3D" id="3.10.20.90">
    <property type="entry name" value="Phosphatidylinositol 3-kinase Catalytic Subunit, Chain A, domain 1"/>
    <property type="match status" value="1"/>
</dbReference>
<dbReference type="Proteomes" id="UP001497457">
    <property type="component" value="Chromosome 18b"/>
</dbReference>
<evidence type="ECO:0000256" key="9">
    <source>
        <dbReference type="ARBA" id="ARBA00023294"/>
    </source>
</evidence>
<dbReference type="PANTHER" id="PTHR31734:SF2">
    <property type="entry name" value="AUXIN-RESPONSIVE PROTEIN IAA26"/>
    <property type="match status" value="1"/>
</dbReference>
<evidence type="ECO:0000313" key="13">
    <source>
        <dbReference type="EMBL" id="CAL4954639.1"/>
    </source>
</evidence>
<evidence type="ECO:0000256" key="1">
    <source>
        <dbReference type="ARBA" id="ARBA00002159"/>
    </source>
</evidence>
<keyword evidence="6 10" id="KW-0805">Transcription regulation</keyword>
<accession>A0ABC8Z4I6</accession>
<dbReference type="SUPFAM" id="SSF54277">
    <property type="entry name" value="CAD &amp; PB1 domains"/>
    <property type="match status" value="1"/>
</dbReference>
<keyword evidence="7 10" id="KW-0804">Transcription</keyword>
<name>A0ABC8Z4I6_9POAL</name>
<evidence type="ECO:0000256" key="8">
    <source>
        <dbReference type="ARBA" id="ARBA00023242"/>
    </source>
</evidence>
<organism evidence="13 14">
    <name type="scientific">Urochloa decumbens</name>
    <dbReference type="NCBI Taxonomy" id="240449"/>
    <lineage>
        <taxon>Eukaryota</taxon>
        <taxon>Viridiplantae</taxon>
        <taxon>Streptophyta</taxon>
        <taxon>Embryophyta</taxon>
        <taxon>Tracheophyta</taxon>
        <taxon>Spermatophyta</taxon>
        <taxon>Magnoliopsida</taxon>
        <taxon>Liliopsida</taxon>
        <taxon>Poales</taxon>
        <taxon>Poaceae</taxon>
        <taxon>PACMAD clade</taxon>
        <taxon>Panicoideae</taxon>
        <taxon>Panicodae</taxon>
        <taxon>Paniceae</taxon>
        <taxon>Melinidinae</taxon>
        <taxon>Urochloa</taxon>
    </lineage>
</organism>
<feature type="compositionally biased region" description="Polar residues" evidence="11">
    <location>
        <begin position="185"/>
        <end position="195"/>
    </location>
</feature>
<evidence type="ECO:0000256" key="5">
    <source>
        <dbReference type="ARBA" id="ARBA00022491"/>
    </source>
</evidence>
<evidence type="ECO:0000256" key="11">
    <source>
        <dbReference type="SAM" id="MobiDB-lite"/>
    </source>
</evidence>
<dbReference type="InterPro" id="IPR033389">
    <property type="entry name" value="AUX/IAA_dom"/>
</dbReference>
<dbReference type="PANTHER" id="PTHR31734">
    <property type="entry name" value="AUXIN-RESPONSIVE PROTEIN IAA17"/>
    <property type="match status" value="1"/>
</dbReference>
<dbReference type="InterPro" id="IPR003311">
    <property type="entry name" value="AUX_IAA"/>
</dbReference>
<dbReference type="PROSITE" id="PS51745">
    <property type="entry name" value="PB1"/>
    <property type="match status" value="1"/>
</dbReference>
<feature type="region of interest" description="Disordered" evidence="11">
    <location>
        <begin position="20"/>
        <end position="42"/>
    </location>
</feature>
<evidence type="ECO:0000256" key="2">
    <source>
        <dbReference type="ARBA" id="ARBA00004123"/>
    </source>
</evidence>
<keyword evidence="14" id="KW-1185">Reference proteome</keyword>
<evidence type="ECO:0000256" key="6">
    <source>
        <dbReference type="ARBA" id="ARBA00023015"/>
    </source>
</evidence>
<feature type="region of interest" description="Disordered" evidence="11">
    <location>
        <begin position="140"/>
        <end position="205"/>
    </location>
</feature>
<keyword evidence="5 10" id="KW-0678">Repressor</keyword>
<keyword evidence="9 10" id="KW-0927">Auxin signaling pathway</keyword>
<dbReference type="AlphaFoldDB" id="A0ABC8Z4I6"/>
<comment type="subunit">
    <text evidence="4 10">Homodimers and heterodimers.</text>
</comment>
<protein>
    <recommendedName>
        <fullName evidence="10">Auxin-responsive protein</fullName>
    </recommendedName>
</protein>
<comment type="function">
    <text evidence="1 10">Aux/IAA proteins are short-lived transcriptional factors that function as repressors of early auxin response genes at low auxin concentrations.</text>
</comment>
<dbReference type="GO" id="GO:0005634">
    <property type="term" value="C:nucleus"/>
    <property type="evidence" value="ECO:0007669"/>
    <property type="project" value="UniProtKB-SubCell"/>
</dbReference>
<comment type="similarity">
    <text evidence="3 10">Belongs to the Aux/IAA family.</text>
</comment>
<proteinExistence type="inferred from homology"/>
<sequence>MGDNKERETLPRLLDLIPDGKEWKARGAQGEGRSRNTGFASEEDRKLELKLGLPGLIEEETATVSGHEGIQRGSPALSLCRFREPSKPSTNTTTTGTKRAFLDTIEVKTEGCDEQKQQARAGCGNELAPEQKIIAVSERKKGCCPPPSHAPPAASVRNRPQAQGRGASAPVVGWPPIRSFRRNLANGSSSKQSIGPQKDQASTKEKLACTKNPLIKINMDGVPIGRKVNLAAYDSYEKLSLAVKELFHGFLQAGQKDLSCAESLQLGADEKIFSQLLNGSGEYTLVYEDNEGDKMLVGDVPWNVFVSTAKRLRVLRSSELSRGLVSTRPPQMVCADFSYRFDCPRLSLTFLSMPSPFLQIGVAPRRVPNC</sequence>
<dbReference type="Pfam" id="PF02309">
    <property type="entry name" value="AUX_IAA"/>
    <property type="match status" value="1"/>
</dbReference>